<dbReference type="EMBL" id="FCOX02000077">
    <property type="protein sequence ID" value="SAL05267.1"/>
    <property type="molecule type" value="Genomic_DNA"/>
</dbReference>
<evidence type="ECO:0000313" key="1">
    <source>
        <dbReference type="EMBL" id="SAL05267.1"/>
    </source>
</evidence>
<sequence length="31" mass="3218">MAVLQMLKPHAGLRVLITGGAWGMAHRASGS</sequence>
<evidence type="ECO:0000313" key="2">
    <source>
        <dbReference type="Proteomes" id="UP000071859"/>
    </source>
</evidence>
<name>A0A158EH97_9BURK</name>
<keyword evidence="2" id="KW-1185">Reference proteome</keyword>
<gene>
    <name evidence="1" type="ORF">AWB78_07394</name>
</gene>
<organism evidence="1 2">
    <name type="scientific">Caballeronia calidae</name>
    <dbReference type="NCBI Taxonomy" id="1777139"/>
    <lineage>
        <taxon>Bacteria</taxon>
        <taxon>Pseudomonadati</taxon>
        <taxon>Pseudomonadota</taxon>
        <taxon>Betaproteobacteria</taxon>
        <taxon>Burkholderiales</taxon>
        <taxon>Burkholderiaceae</taxon>
        <taxon>Caballeronia</taxon>
    </lineage>
</organism>
<dbReference type="Proteomes" id="UP000071859">
    <property type="component" value="Unassembled WGS sequence"/>
</dbReference>
<proteinExistence type="predicted"/>
<dbReference type="AlphaFoldDB" id="A0A158EH97"/>
<reference evidence="1" key="1">
    <citation type="submission" date="2016-01" db="EMBL/GenBank/DDBJ databases">
        <authorList>
            <person name="Peeters C."/>
        </authorList>
    </citation>
    <scope>NUCLEOTIDE SEQUENCE</scope>
    <source>
        <strain evidence="1">LMG 29321</strain>
    </source>
</reference>
<accession>A0A158EH97</accession>
<protein>
    <submittedName>
        <fullName evidence="1">Uncharacterized protein</fullName>
    </submittedName>
</protein>
<comment type="caution">
    <text evidence="1">The sequence shown here is derived from an EMBL/GenBank/DDBJ whole genome shotgun (WGS) entry which is preliminary data.</text>
</comment>